<proteinExistence type="inferred from homology"/>
<sequence length="540" mass="57694">RQFSKPCMSLRHSSACPLKAAGSGPCVCCALERQLREMLVSADGAALSPDEVVSVLHRISPAFKPGRQQDAQEFWVKLLEMLGQEASLCALLRSSAAVDVATHQAIRVAAAAAATCEPKQDLGSVECTERIFTGMCQNGRRCTKCQQVTSLGEPEEFKTLMLSIDMANSVAEALDNHMNQGSFDTKHYCTMCGSHEEATPSTSLLSVPDVLVLALKRFESCTDMGARCGRSKMNKHVEFSTTVNLEPFMLPGLSGPGEATYNLAGIMVHTGDLEGGHYVAYIRGNGGSWWCKDDKRAVKVPLEEVLAQKAYMLFYEREQAMPGQANMKTTITAITTAKRDGMYDAAAATTTSLTTTSTTTSSLYVTAHDDCFDLSTSTTSSSAISDAADAATVHGYWDPAAAAAGATSSSSLHAATLATAATTVTTTATTTPADDPTVDTAASRRRRCPHRRQQRGRIAATPLPPRPAHAVVAQPARKRLGSSLLHSAEEELDGSVQQALKKPRLGTGMGFAPLKRFIGDYVSSVGATLHQWTGVLVQRH</sequence>
<dbReference type="InterPro" id="IPR001394">
    <property type="entry name" value="Peptidase_C19_UCH"/>
</dbReference>
<comment type="catalytic activity">
    <reaction evidence="1">
        <text>Thiol-dependent hydrolysis of ester, thioester, amide, peptide and isopeptide bonds formed by the C-terminal Gly of ubiquitin (a 76-residue protein attached to proteins as an intracellular targeting signal).</text>
        <dbReference type="EC" id="3.4.19.12"/>
    </reaction>
</comment>
<evidence type="ECO:0000256" key="3">
    <source>
        <dbReference type="ARBA" id="ARBA00012759"/>
    </source>
</evidence>
<dbReference type="EC" id="3.4.19.12" evidence="3"/>
<reference evidence="10 11" key="1">
    <citation type="journal article" date="2023" name="IScience">
        <title>Expanded male sex-determining region conserved during the evolution of homothallism in the green alga Volvox.</title>
        <authorList>
            <person name="Yamamoto K."/>
            <person name="Matsuzaki R."/>
            <person name="Mahakham W."/>
            <person name="Heman W."/>
            <person name="Sekimoto H."/>
            <person name="Kawachi M."/>
            <person name="Minakuchi Y."/>
            <person name="Toyoda A."/>
            <person name="Nozaki H."/>
        </authorList>
    </citation>
    <scope>NUCLEOTIDE SEQUENCE [LARGE SCALE GENOMIC DNA]</scope>
    <source>
        <strain evidence="10 11">NIES-4468</strain>
    </source>
</reference>
<evidence type="ECO:0000259" key="9">
    <source>
        <dbReference type="PROSITE" id="PS50235"/>
    </source>
</evidence>
<dbReference type="PROSITE" id="PS00973">
    <property type="entry name" value="USP_2"/>
    <property type="match status" value="1"/>
</dbReference>
<dbReference type="PROSITE" id="PS50235">
    <property type="entry name" value="USP_3"/>
    <property type="match status" value="1"/>
</dbReference>
<name>A0ABQ5S588_9CHLO</name>
<keyword evidence="6" id="KW-0378">Hydrolase</keyword>
<evidence type="ECO:0000256" key="2">
    <source>
        <dbReference type="ARBA" id="ARBA00009085"/>
    </source>
</evidence>
<organism evidence="10 11">
    <name type="scientific">Volvox africanus</name>
    <dbReference type="NCBI Taxonomy" id="51714"/>
    <lineage>
        <taxon>Eukaryota</taxon>
        <taxon>Viridiplantae</taxon>
        <taxon>Chlorophyta</taxon>
        <taxon>core chlorophytes</taxon>
        <taxon>Chlorophyceae</taxon>
        <taxon>CS clade</taxon>
        <taxon>Chlamydomonadales</taxon>
        <taxon>Volvocaceae</taxon>
        <taxon>Volvox</taxon>
    </lineage>
</organism>
<dbReference type="SUPFAM" id="SSF54001">
    <property type="entry name" value="Cysteine proteinases"/>
    <property type="match status" value="1"/>
</dbReference>
<feature type="compositionally biased region" description="Low complexity" evidence="8">
    <location>
        <begin position="427"/>
        <end position="441"/>
    </location>
</feature>
<dbReference type="PANTHER" id="PTHR24006:SF758">
    <property type="entry name" value="UBIQUITIN CARBOXYL-TERMINAL HYDROLASE 36"/>
    <property type="match status" value="1"/>
</dbReference>
<evidence type="ECO:0000256" key="8">
    <source>
        <dbReference type="SAM" id="MobiDB-lite"/>
    </source>
</evidence>
<dbReference type="Gene3D" id="3.90.70.10">
    <property type="entry name" value="Cysteine proteinases"/>
    <property type="match status" value="1"/>
</dbReference>
<dbReference type="InterPro" id="IPR038765">
    <property type="entry name" value="Papain-like_cys_pep_sf"/>
</dbReference>
<dbReference type="InterPro" id="IPR028889">
    <property type="entry name" value="USP"/>
</dbReference>
<feature type="domain" description="USP" evidence="9">
    <location>
        <begin position="1"/>
        <end position="318"/>
    </location>
</feature>
<evidence type="ECO:0000256" key="4">
    <source>
        <dbReference type="ARBA" id="ARBA00022670"/>
    </source>
</evidence>
<keyword evidence="5" id="KW-0833">Ubl conjugation pathway</keyword>
<evidence type="ECO:0000256" key="1">
    <source>
        <dbReference type="ARBA" id="ARBA00000707"/>
    </source>
</evidence>
<protein>
    <recommendedName>
        <fullName evidence="3">ubiquitinyl hydrolase 1</fullName>
        <ecNumber evidence="3">3.4.19.12</ecNumber>
    </recommendedName>
</protein>
<dbReference type="InterPro" id="IPR050164">
    <property type="entry name" value="Peptidase_C19"/>
</dbReference>
<comment type="similarity">
    <text evidence="2">Belongs to the peptidase C19 family.</text>
</comment>
<evidence type="ECO:0000313" key="11">
    <source>
        <dbReference type="Proteomes" id="UP001165090"/>
    </source>
</evidence>
<dbReference type="EMBL" id="BSDZ01000022">
    <property type="protein sequence ID" value="GLI65050.1"/>
    <property type="molecule type" value="Genomic_DNA"/>
</dbReference>
<evidence type="ECO:0000256" key="5">
    <source>
        <dbReference type="ARBA" id="ARBA00022786"/>
    </source>
</evidence>
<keyword evidence="4" id="KW-0645">Protease</keyword>
<accession>A0ABQ5S588</accession>
<evidence type="ECO:0000256" key="6">
    <source>
        <dbReference type="ARBA" id="ARBA00022801"/>
    </source>
</evidence>
<dbReference type="Proteomes" id="UP001165090">
    <property type="component" value="Unassembled WGS sequence"/>
</dbReference>
<keyword evidence="7" id="KW-0788">Thiol protease</keyword>
<feature type="non-terminal residue" evidence="10">
    <location>
        <position position="1"/>
    </location>
</feature>
<evidence type="ECO:0000313" key="10">
    <source>
        <dbReference type="EMBL" id="GLI65050.1"/>
    </source>
</evidence>
<keyword evidence="11" id="KW-1185">Reference proteome</keyword>
<gene>
    <name evidence="10" type="ORF">VaNZ11_008471</name>
</gene>
<comment type="caution">
    <text evidence="10">The sequence shown here is derived from an EMBL/GenBank/DDBJ whole genome shotgun (WGS) entry which is preliminary data.</text>
</comment>
<feature type="compositionally biased region" description="Basic residues" evidence="8">
    <location>
        <begin position="443"/>
        <end position="455"/>
    </location>
</feature>
<dbReference type="InterPro" id="IPR018200">
    <property type="entry name" value="USP_CS"/>
</dbReference>
<evidence type="ECO:0000256" key="7">
    <source>
        <dbReference type="ARBA" id="ARBA00022807"/>
    </source>
</evidence>
<dbReference type="PANTHER" id="PTHR24006">
    <property type="entry name" value="UBIQUITIN CARBOXYL-TERMINAL HYDROLASE"/>
    <property type="match status" value="1"/>
</dbReference>
<feature type="region of interest" description="Disordered" evidence="8">
    <location>
        <begin position="427"/>
        <end position="467"/>
    </location>
</feature>
<dbReference type="Pfam" id="PF00443">
    <property type="entry name" value="UCH"/>
    <property type="match status" value="1"/>
</dbReference>